<keyword evidence="1" id="KW-0175">Coiled coil</keyword>
<proteinExistence type="predicted"/>
<protein>
    <submittedName>
        <fullName evidence="3">Uncharacterized protein</fullName>
    </submittedName>
</protein>
<sequence length="583" mass="65197">MTTVASSSLMDTLMWTFPSMIRYRSRSQLSPATTADEMSQLSISSLSSPQPTNESIMIRARESPPKGLVEKRRAQFTQVERVSASADEASRAPRSRSVPISAVLLSAQQPQSRLSNEGTDSPTRQVQIDMVRYDFRAPADLLRRNPDDPIGSECGEAATTMERLSDGESRMVRVIREIGTDRDRRLTQPISRAAVLAASHSIPRGFPIVTVNVTDPKSTRRRTISEIPQPVVIEVRDNKSPRTTTIPVLRSPVTTSPLTSTMPRRTCSRAVQIEKYDSRTITIPPPELREVEPHATPEADEELASTSQLWSPLQHKPRQAPVPEITRWDDIVTENEISIKERELAIAKDTIKKLSIDLARLERDKQQLEIETRLQRQKSEAVLASRVADAITQIRSSSTEPETKPQIEKKRPHPPKFDPVAIKKECERMMEVLRQEGGGDQFSEEELAHASEVDREIERLKREVSAKRDSVMRTEQEQKQTSVPPQNSHSVASTSGEEDNASDSSQIISLKDQVVMYNGSNGTSNSKTALISKLERELTDAQTCNLRLNQKIGALVSSGNATLKKEVLELKYHAPPSLTLHRF</sequence>
<feature type="compositionally biased region" description="Basic and acidic residues" evidence="2">
    <location>
        <begin position="460"/>
        <end position="478"/>
    </location>
</feature>
<name>A0A016T2U2_9BILA</name>
<gene>
    <name evidence="3" type="primary">Acey_s0145.g2478</name>
    <name evidence="3" type="ORF">Y032_0145g2478</name>
</gene>
<dbReference type="OrthoDB" id="5877280at2759"/>
<dbReference type="EMBL" id="JARK01001481">
    <property type="protein sequence ID" value="EYB96904.1"/>
    <property type="molecule type" value="Genomic_DNA"/>
</dbReference>
<feature type="region of interest" description="Disordered" evidence="2">
    <location>
        <begin position="292"/>
        <end position="320"/>
    </location>
</feature>
<feature type="region of interest" description="Disordered" evidence="2">
    <location>
        <begin position="393"/>
        <end position="418"/>
    </location>
</feature>
<feature type="compositionally biased region" description="Polar residues" evidence="2">
    <location>
        <begin position="479"/>
        <end position="495"/>
    </location>
</feature>
<keyword evidence="4" id="KW-1185">Reference proteome</keyword>
<feature type="compositionally biased region" description="Low complexity" evidence="2">
    <location>
        <begin position="39"/>
        <end position="51"/>
    </location>
</feature>
<feature type="coiled-coil region" evidence="1">
    <location>
        <begin position="344"/>
        <end position="378"/>
    </location>
</feature>
<reference evidence="4" key="1">
    <citation type="journal article" date="2015" name="Nat. Genet.">
        <title>The genome and transcriptome of the zoonotic hookworm Ancylostoma ceylanicum identify infection-specific gene families.</title>
        <authorList>
            <person name="Schwarz E.M."/>
            <person name="Hu Y."/>
            <person name="Antoshechkin I."/>
            <person name="Miller M.M."/>
            <person name="Sternberg P.W."/>
            <person name="Aroian R.V."/>
        </authorList>
    </citation>
    <scope>NUCLEOTIDE SEQUENCE</scope>
    <source>
        <strain evidence="4">HY135</strain>
    </source>
</reference>
<dbReference type="Proteomes" id="UP000024635">
    <property type="component" value="Unassembled WGS sequence"/>
</dbReference>
<evidence type="ECO:0000313" key="3">
    <source>
        <dbReference type="EMBL" id="EYB96904.1"/>
    </source>
</evidence>
<evidence type="ECO:0000256" key="1">
    <source>
        <dbReference type="SAM" id="Coils"/>
    </source>
</evidence>
<feature type="region of interest" description="Disordered" evidence="2">
    <location>
        <begin position="32"/>
        <end position="54"/>
    </location>
</feature>
<organism evidence="3 4">
    <name type="scientific">Ancylostoma ceylanicum</name>
    <dbReference type="NCBI Taxonomy" id="53326"/>
    <lineage>
        <taxon>Eukaryota</taxon>
        <taxon>Metazoa</taxon>
        <taxon>Ecdysozoa</taxon>
        <taxon>Nematoda</taxon>
        <taxon>Chromadorea</taxon>
        <taxon>Rhabditida</taxon>
        <taxon>Rhabditina</taxon>
        <taxon>Rhabditomorpha</taxon>
        <taxon>Strongyloidea</taxon>
        <taxon>Ancylostomatidae</taxon>
        <taxon>Ancylostomatinae</taxon>
        <taxon>Ancylostoma</taxon>
    </lineage>
</organism>
<feature type="region of interest" description="Disordered" evidence="2">
    <location>
        <begin position="460"/>
        <end position="504"/>
    </location>
</feature>
<comment type="caution">
    <text evidence="3">The sequence shown here is derived from an EMBL/GenBank/DDBJ whole genome shotgun (WGS) entry which is preliminary data.</text>
</comment>
<evidence type="ECO:0000256" key="2">
    <source>
        <dbReference type="SAM" id="MobiDB-lite"/>
    </source>
</evidence>
<accession>A0A016T2U2</accession>
<dbReference type="AlphaFoldDB" id="A0A016T2U2"/>
<evidence type="ECO:0000313" key="4">
    <source>
        <dbReference type="Proteomes" id="UP000024635"/>
    </source>
</evidence>